<dbReference type="EMBL" id="KL363255">
    <property type="protein sequence ID" value="KFD50289.1"/>
    <property type="molecule type" value="Genomic_DNA"/>
</dbReference>
<evidence type="ECO:0000313" key="1">
    <source>
        <dbReference type="EMBL" id="KFD50289.1"/>
    </source>
</evidence>
<reference evidence="1 2" key="1">
    <citation type="journal article" date="2014" name="Nat. Genet.">
        <title>Genome and transcriptome of the porcine whipworm Trichuris suis.</title>
        <authorList>
            <person name="Jex A.R."/>
            <person name="Nejsum P."/>
            <person name="Schwarz E.M."/>
            <person name="Hu L."/>
            <person name="Young N.D."/>
            <person name="Hall R.S."/>
            <person name="Korhonen P.K."/>
            <person name="Liao S."/>
            <person name="Thamsborg S."/>
            <person name="Xia J."/>
            <person name="Xu P."/>
            <person name="Wang S."/>
            <person name="Scheerlinck J.P."/>
            <person name="Hofmann A."/>
            <person name="Sternberg P.W."/>
            <person name="Wang J."/>
            <person name="Gasser R.B."/>
        </authorList>
    </citation>
    <scope>NUCLEOTIDE SEQUENCE [LARGE SCALE GENOMIC DNA]</scope>
    <source>
        <strain evidence="1">DCEP-RM93M</strain>
    </source>
</reference>
<dbReference type="AlphaFoldDB" id="A0A085LZ93"/>
<protein>
    <submittedName>
        <fullName evidence="1">Uncharacterized protein</fullName>
    </submittedName>
</protein>
<gene>
    <name evidence="1" type="ORF">M513_08789</name>
</gene>
<proteinExistence type="predicted"/>
<evidence type="ECO:0000313" key="2">
    <source>
        <dbReference type="Proteomes" id="UP000030764"/>
    </source>
</evidence>
<dbReference type="Proteomes" id="UP000030764">
    <property type="component" value="Unassembled WGS sequence"/>
</dbReference>
<name>A0A085LZ93_9BILA</name>
<keyword evidence="2" id="KW-1185">Reference proteome</keyword>
<accession>A0A085LZ93</accession>
<organism evidence="1 2">
    <name type="scientific">Trichuris suis</name>
    <name type="common">pig whipworm</name>
    <dbReference type="NCBI Taxonomy" id="68888"/>
    <lineage>
        <taxon>Eukaryota</taxon>
        <taxon>Metazoa</taxon>
        <taxon>Ecdysozoa</taxon>
        <taxon>Nematoda</taxon>
        <taxon>Enoplea</taxon>
        <taxon>Dorylaimia</taxon>
        <taxon>Trichinellida</taxon>
        <taxon>Trichuridae</taxon>
        <taxon>Trichuris</taxon>
    </lineage>
</organism>
<sequence>MGNLPLPPGRPPTVDPKKAMAKAIKASVVVENASQCSFDKRPKIICRKSLFHLRSIKEALYMKSNFTINRDSGVAVSEVCGALINKFQCCALSS</sequence>